<evidence type="ECO:0000259" key="7">
    <source>
        <dbReference type="PROSITE" id="PS50887"/>
    </source>
</evidence>
<dbReference type="GO" id="GO:1902201">
    <property type="term" value="P:negative regulation of bacterial-type flagellum-dependent cell motility"/>
    <property type="evidence" value="ECO:0007669"/>
    <property type="project" value="TreeGrafter"/>
</dbReference>
<dbReference type="InterPro" id="IPR012312">
    <property type="entry name" value="Hemerythrin-like"/>
</dbReference>
<protein>
    <recommendedName>
        <fullName evidence="2">diguanylate cyclase</fullName>
        <ecNumber evidence="2">2.7.7.65</ecNumber>
    </recommendedName>
</protein>
<keyword evidence="9" id="KW-1185">Reference proteome</keyword>
<dbReference type="Gene3D" id="1.20.120.50">
    <property type="entry name" value="Hemerythrin-like"/>
    <property type="match status" value="1"/>
</dbReference>
<evidence type="ECO:0000256" key="3">
    <source>
        <dbReference type="ARBA" id="ARBA00022723"/>
    </source>
</evidence>
<evidence type="ECO:0000256" key="4">
    <source>
        <dbReference type="ARBA" id="ARBA00023004"/>
    </source>
</evidence>
<dbReference type="CDD" id="cd01949">
    <property type="entry name" value="GGDEF"/>
    <property type="match status" value="1"/>
</dbReference>
<dbReference type="EC" id="2.7.7.65" evidence="2"/>
<dbReference type="KEGG" id="alp:LPB137_10035"/>
<dbReference type="RefSeq" id="WP_076087627.1">
    <property type="nucleotide sequence ID" value="NZ_CP019070.1"/>
</dbReference>
<comment type="similarity">
    <text evidence="1">Belongs to the hemerythrin family.</text>
</comment>
<dbReference type="Pfam" id="PF00990">
    <property type="entry name" value="GGDEF"/>
    <property type="match status" value="1"/>
</dbReference>
<sequence length="374" mass="43477">MNENKNLHLFEVFPWNKNFELGIKRIDSEHKQIVKLLNILATTLTHPEENDITNILKKLTEYSNYHFESEQKFWALHIKDETLIHKHKQTHESFLPEVYKIQEEHKNKPLYITVEAIITFLIRWITFHIIEEDKGLCLIIYALKKGYTLEEAKVISQEEMDGTNKVLIETILTMYEGLSSRAILLMRESNARIKAEKELKRANKKLEELAITDQLTKVYNRRHFENVFSYELKRATRAKSLFSIVSIDIDYFKQLNDTYGHQSGDAALISIGKCLNEICKRFGDFAFRIGGEEFAIIITDSKDESAIKLSNKLQEKLKKLEIANKNSDISNYMTISIGIVSLIPSTKDNIDSIMKSVDKKLYLAKEQGRNQIIN</sequence>
<feature type="coiled-coil region" evidence="6">
    <location>
        <begin position="185"/>
        <end position="212"/>
    </location>
</feature>
<evidence type="ECO:0000313" key="9">
    <source>
        <dbReference type="Proteomes" id="UP000186074"/>
    </source>
</evidence>
<gene>
    <name evidence="8" type="ORF">LPB137_10035</name>
</gene>
<comment type="catalytic activity">
    <reaction evidence="5">
        <text>2 GTP = 3',3'-c-di-GMP + 2 diphosphate</text>
        <dbReference type="Rhea" id="RHEA:24898"/>
        <dbReference type="ChEBI" id="CHEBI:33019"/>
        <dbReference type="ChEBI" id="CHEBI:37565"/>
        <dbReference type="ChEBI" id="CHEBI:58805"/>
        <dbReference type="EC" id="2.7.7.65"/>
    </reaction>
</comment>
<dbReference type="InterPro" id="IPR043128">
    <property type="entry name" value="Rev_trsase/Diguanyl_cyclase"/>
</dbReference>
<dbReference type="Pfam" id="PF01814">
    <property type="entry name" value="Hemerythrin"/>
    <property type="match status" value="1"/>
</dbReference>
<dbReference type="FunFam" id="3.30.70.270:FF:000001">
    <property type="entry name" value="Diguanylate cyclase domain protein"/>
    <property type="match status" value="1"/>
</dbReference>
<dbReference type="GO" id="GO:0005886">
    <property type="term" value="C:plasma membrane"/>
    <property type="evidence" value="ECO:0007669"/>
    <property type="project" value="TreeGrafter"/>
</dbReference>
<dbReference type="CDD" id="cd12107">
    <property type="entry name" value="Hemerythrin"/>
    <property type="match status" value="1"/>
</dbReference>
<accession>A0A1P8KNQ1</accession>
<dbReference type="InterPro" id="IPR035938">
    <property type="entry name" value="Hemerythrin-like_sf"/>
</dbReference>
<proteinExistence type="inferred from homology"/>
<dbReference type="InterPro" id="IPR050469">
    <property type="entry name" value="Diguanylate_Cyclase"/>
</dbReference>
<dbReference type="SUPFAM" id="SSF47188">
    <property type="entry name" value="Hemerythrin-like"/>
    <property type="match status" value="1"/>
</dbReference>
<keyword evidence="3" id="KW-0479">Metal-binding</keyword>
<dbReference type="InterPro" id="IPR029787">
    <property type="entry name" value="Nucleotide_cyclase"/>
</dbReference>
<evidence type="ECO:0000256" key="2">
    <source>
        <dbReference type="ARBA" id="ARBA00012528"/>
    </source>
</evidence>
<keyword evidence="6" id="KW-0175">Coiled coil</keyword>
<dbReference type="GO" id="GO:0043709">
    <property type="term" value="P:cell adhesion involved in single-species biofilm formation"/>
    <property type="evidence" value="ECO:0007669"/>
    <property type="project" value="TreeGrafter"/>
</dbReference>
<evidence type="ECO:0000256" key="1">
    <source>
        <dbReference type="ARBA" id="ARBA00010587"/>
    </source>
</evidence>
<dbReference type="SMART" id="SM00267">
    <property type="entry name" value="GGDEF"/>
    <property type="match status" value="1"/>
</dbReference>
<organism evidence="8 9">
    <name type="scientific">Poseidonibacter parvus</name>
    <dbReference type="NCBI Taxonomy" id="1850254"/>
    <lineage>
        <taxon>Bacteria</taxon>
        <taxon>Pseudomonadati</taxon>
        <taxon>Campylobacterota</taxon>
        <taxon>Epsilonproteobacteria</taxon>
        <taxon>Campylobacterales</taxon>
        <taxon>Arcobacteraceae</taxon>
        <taxon>Poseidonibacter</taxon>
    </lineage>
</organism>
<dbReference type="Gene3D" id="3.30.70.270">
    <property type="match status" value="1"/>
</dbReference>
<dbReference type="NCBIfam" id="TIGR02481">
    <property type="entry name" value="hemeryth_dom"/>
    <property type="match status" value="1"/>
</dbReference>
<dbReference type="GO" id="GO:0046872">
    <property type="term" value="F:metal ion binding"/>
    <property type="evidence" value="ECO:0007669"/>
    <property type="project" value="UniProtKB-KW"/>
</dbReference>
<evidence type="ECO:0000313" key="8">
    <source>
        <dbReference type="EMBL" id="APW66171.1"/>
    </source>
</evidence>
<reference evidence="8 9" key="1">
    <citation type="submission" date="2017-01" db="EMBL/GenBank/DDBJ databases">
        <title>Genome sequencing of Arcobacter sp. LPB0137.</title>
        <authorList>
            <person name="Lee G.-W."/>
            <person name="Yi H."/>
        </authorList>
    </citation>
    <scope>NUCLEOTIDE SEQUENCE [LARGE SCALE GENOMIC DNA]</scope>
    <source>
        <strain evidence="8 9">LPB0137</strain>
    </source>
</reference>
<dbReference type="GO" id="GO:0052621">
    <property type="term" value="F:diguanylate cyclase activity"/>
    <property type="evidence" value="ECO:0007669"/>
    <property type="project" value="UniProtKB-EC"/>
</dbReference>
<dbReference type="InterPro" id="IPR012827">
    <property type="entry name" value="Hemerythrin_metal-bd"/>
</dbReference>
<feature type="domain" description="GGDEF" evidence="7">
    <location>
        <begin position="240"/>
        <end position="374"/>
    </location>
</feature>
<keyword evidence="4" id="KW-0408">Iron</keyword>
<dbReference type="InterPro" id="IPR000160">
    <property type="entry name" value="GGDEF_dom"/>
</dbReference>
<dbReference type="PROSITE" id="PS50887">
    <property type="entry name" value="GGDEF"/>
    <property type="match status" value="1"/>
</dbReference>
<evidence type="ECO:0000256" key="6">
    <source>
        <dbReference type="SAM" id="Coils"/>
    </source>
</evidence>
<name>A0A1P8KNQ1_9BACT</name>
<dbReference type="PANTHER" id="PTHR45138:SF9">
    <property type="entry name" value="DIGUANYLATE CYCLASE DGCM-RELATED"/>
    <property type="match status" value="1"/>
</dbReference>
<dbReference type="Proteomes" id="UP000186074">
    <property type="component" value="Chromosome"/>
</dbReference>
<dbReference type="PANTHER" id="PTHR45138">
    <property type="entry name" value="REGULATORY COMPONENTS OF SENSORY TRANSDUCTION SYSTEM"/>
    <property type="match status" value="1"/>
</dbReference>
<dbReference type="STRING" id="1850254.LPB137_10035"/>
<dbReference type="NCBIfam" id="TIGR00254">
    <property type="entry name" value="GGDEF"/>
    <property type="match status" value="1"/>
</dbReference>
<evidence type="ECO:0000256" key="5">
    <source>
        <dbReference type="ARBA" id="ARBA00034247"/>
    </source>
</evidence>
<dbReference type="AlphaFoldDB" id="A0A1P8KNQ1"/>
<dbReference type="EMBL" id="CP019070">
    <property type="protein sequence ID" value="APW66171.1"/>
    <property type="molecule type" value="Genomic_DNA"/>
</dbReference>
<dbReference type="SUPFAM" id="SSF55073">
    <property type="entry name" value="Nucleotide cyclase"/>
    <property type="match status" value="1"/>
</dbReference>